<reference evidence="2 3" key="1">
    <citation type="submission" date="2016-03" db="EMBL/GenBank/DDBJ databases">
        <title>Comparative genomics of Pseudogymnoascus destructans, the fungus causing white-nose syndrome of bats.</title>
        <authorList>
            <person name="Palmer J.M."/>
            <person name="Drees K.P."/>
            <person name="Foster J.T."/>
            <person name="Lindner D.L."/>
        </authorList>
    </citation>
    <scope>NUCLEOTIDE SEQUENCE [LARGE SCALE GENOMIC DNA]</scope>
    <source>
        <strain evidence="2 3">UAMH 10579</strain>
    </source>
</reference>
<feature type="compositionally biased region" description="Pro residues" evidence="1">
    <location>
        <begin position="41"/>
        <end position="54"/>
    </location>
</feature>
<protein>
    <submittedName>
        <fullName evidence="2">Mitochondrial ATPase complex subunit atp10</fullName>
    </submittedName>
</protein>
<dbReference type="GO" id="GO:0005743">
    <property type="term" value="C:mitochondrial inner membrane"/>
    <property type="evidence" value="ECO:0007669"/>
    <property type="project" value="TreeGrafter"/>
</dbReference>
<feature type="region of interest" description="Disordered" evidence="1">
    <location>
        <begin position="32"/>
        <end position="109"/>
    </location>
</feature>
<evidence type="ECO:0000256" key="1">
    <source>
        <dbReference type="SAM" id="MobiDB-lite"/>
    </source>
</evidence>
<dbReference type="AlphaFoldDB" id="A0A1B8GHS1"/>
<name>A0A1B8GHS1_9PEZI</name>
<dbReference type="GeneID" id="28839949"/>
<sequence>MNVTKAPLARALLHPERFTSIAYPIRSQPLSTTLRRYADKPTPPTSAPAPAPTPEEPKPVSAADLPSPLADAPRATGKAVEQFTPKPLPRPIGLPRPPRMGENAGVDTRSWKQRRDDFVDYDKHIVKRKILTQKMATPYFREWSNMRHHKGKTFVAPPRLFRADRALYFPNLQGQTLLKDAEVLDTTPVLSDRISVVSVFSSAWAEHQATSFVGKKENAELHEVVAASGGRAQMVQINVEENPLKSALIKLFKPSLRAKLGRDAWGKYFVVTKGLTGEMRDAMGLLNSKVGYTYLLDGACRIRWAGSGIAEGDEREGLVRGVKKLIEEAKGKKSSPGGTKSSI</sequence>
<gene>
    <name evidence="2" type="primary">ATP10</name>
    <name evidence="2" type="ORF">VE01_06563</name>
</gene>
<evidence type="ECO:0000313" key="2">
    <source>
        <dbReference type="EMBL" id="OBT95391.1"/>
    </source>
</evidence>
<dbReference type="RefSeq" id="XP_018129124.1">
    <property type="nucleotide sequence ID" value="XM_018276006.2"/>
</dbReference>
<keyword evidence="3" id="KW-1185">Reference proteome</keyword>
<reference evidence="3" key="2">
    <citation type="journal article" date="2018" name="Nat. Commun.">
        <title>Extreme sensitivity to ultraviolet light in the fungal pathogen causing white-nose syndrome of bats.</title>
        <authorList>
            <person name="Palmer J.M."/>
            <person name="Drees K.P."/>
            <person name="Foster J.T."/>
            <person name="Lindner D.L."/>
        </authorList>
    </citation>
    <scope>NUCLEOTIDE SEQUENCE [LARGE SCALE GENOMIC DNA]</scope>
    <source>
        <strain evidence="3">UAMH 10579</strain>
    </source>
</reference>
<evidence type="ECO:0000313" key="3">
    <source>
        <dbReference type="Proteomes" id="UP000091956"/>
    </source>
</evidence>
<dbReference type="STRING" id="342668.A0A1B8GHS1"/>
<feature type="compositionally biased region" description="Low complexity" evidence="1">
    <location>
        <begin position="59"/>
        <end position="73"/>
    </location>
</feature>
<organism evidence="2 3">
    <name type="scientific">Pseudogymnoascus verrucosus</name>
    <dbReference type="NCBI Taxonomy" id="342668"/>
    <lineage>
        <taxon>Eukaryota</taxon>
        <taxon>Fungi</taxon>
        <taxon>Dikarya</taxon>
        <taxon>Ascomycota</taxon>
        <taxon>Pezizomycotina</taxon>
        <taxon>Leotiomycetes</taxon>
        <taxon>Thelebolales</taxon>
        <taxon>Thelebolaceae</taxon>
        <taxon>Pseudogymnoascus</taxon>
    </lineage>
</organism>
<dbReference type="EMBL" id="KV460236">
    <property type="protein sequence ID" value="OBT95391.1"/>
    <property type="molecule type" value="Genomic_DNA"/>
</dbReference>
<dbReference type="Pfam" id="PF05176">
    <property type="entry name" value="ATP-synt_10"/>
    <property type="match status" value="1"/>
</dbReference>
<dbReference type="GO" id="GO:0033615">
    <property type="term" value="P:mitochondrial proton-transporting ATP synthase complex assembly"/>
    <property type="evidence" value="ECO:0007669"/>
    <property type="project" value="TreeGrafter"/>
</dbReference>
<accession>A0A1B8GHS1</accession>
<feature type="compositionally biased region" description="Pro residues" evidence="1">
    <location>
        <begin position="86"/>
        <end position="98"/>
    </location>
</feature>
<dbReference type="Proteomes" id="UP000091956">
    <property type="component" value="Unassembled WGS sequence"/>
</dbReference>
<dbReference type="PANTHER" id="PTHR28106">
    <property type="entry name" value="MITOCHONDRIAL ATPASE COMPLEX SUBUNIT ATP10"/>
    <property type="match status" value="1"/>
</dbReference>
<dbReference type="PANTHER" id="PTHR28106:SF1">
    <property type="entry name" value="MITOCHONDRIAL ATPASE COMPLEX SUBUNIT ATP10"/>
    <property type="match status" value="1"/>
</dbReference>
<dbReference type="OrthoDB" id="17089at2759"/>
<dbReference type="InterPro" id="IPR007849">
    <property type="entry name" value="ATP10"/>
</dbReference>
<proteinExistence type="predicted"/>